<evidence type="ECO:0000256" key="1">
    <source>
        <dbReference type="SAM" id="MobiDB-lite"/>
    </source>
</evidence>
<proteinExistence type="predicted"/>
<comment type="caution">
    <text evidence="2">The sequence shown here is derived from an EMBL/GenBank/DDBJ whole genome shotgun (WGS) entry which is preliminary data.</text>
</comment>
<gene>
    <name evidence="2" type="ORF">KM295_16450</name>
</gene>
<evidence type="ECO:0000313" key="2">
    <source>
        <dbReference type="EMBL" id="MCQ4335041.1"/>
    </source>
</evidence>
<accession>A0A9R1CWZ7</accession>
<feature type="region of interest" description="Disordered" evidence="1">
    <location>
        <begin position="40"/>
        <end position="105"/>
    </location>
</feature>
<name>A0A9R1CWZ7_9EURY</name>
<sequence>MIAIDTERLNRCSTADGSTDEILSTLVDVVIEQAEYIDDLEDRLSDEREQRGRDDAELRSRISDLEDRLDDVEDGETTTEPQGSDDETDGSTDTETPLERVCSLPEPAVDRELSANQRRARFIARDVEQYATKVPAGYSITSGDLAKVLRAGTDCDGRTQTVARVMSFLDRFGGDEVEVIKRRGTKRVVFDETLVDRLQAVEPVHPDNAGCYGGERVVP</sequence>
<protein>
    <submittedName>
        <fullName evidence="2">Uncharacterized protein</fullName>
    </submittedName>
</protein>
<keyword evidence="3" id="KW-1185">Reference proteome</keyword>
<feature type="compositionally biased region" description="Basic and acidic residues" evidence="1">
    <location>
        <begin position="42"/>
        <end position="66"/>
    </location>
</feature>
<reference evidence="2" key="1">
    <citation type="journal article" date="2023" name="Front. Microbiol.">
        <title>Genomic-based phylogenetic and metabolic analyses of the genus Natronomonas, and description of Natronomonas aquatica sp. nov.</title>
        <authorList>
            <person name="Garcia-Roldan A."/>
            <person name="Duran-Viseras A."/>
            <person name="de la Haba R.R."/>
            <person name="Corral P."/>
            <person name="Sanchez-Porro C."/>
            <person name="Ventosa A."/>
        </authorList>
    </citation>
    <scope>NUCLEOTIDE SEQUENCE</scope>
    <source>
        <strain evidence="2">F2-12</strain>
    </source>
</reference>
<dbReference type="Proteomes" id="UP001139494">
    <property type="component" value="Unassembled WGS sequence"/>
</dbReference>
<organism evidence="2 3">
    <name type="scientific">Natronomonas aquatica</name>
    <dbReference type="NCBI Taxonomy" id="2841590"/>
    <lineage>
        <taxon>Archaea</taxon>
        <taxon>Methanobacteriati</taxon>
        <taxon>Methanobacteriota</taxon>
        <taxon>Stenosarchaea group</taxon>
        <taxon>Halobacteria</taxon>
        <taxon>Halobacteriales</taxon>
        <taxon>Natronomonadaceae</taxon>
        <taxon>Natronomonas</taxon>
    </lineage>
</organism>
<dbReference type="EMBL" id="JAHLKM010000059">
    <property type="protein sequence ID" value="MCQ4335041.1"/>
    <property type="molecule type" value="Genomic_DNA"/>
</dbReference>
<dbReference type="AlphaFoldDB" id="A0A9R1CWZ7"/>
<evidence type="ECO:0000313" key="3">
    <source>
        <dbReference type="Proteomes" id="UP001139494"/>
    </source>
</evidence>
<dbReference type="RefSeq" id="WP_256031477.1">
    <property type="nucleotide sequence ID" value="NZ_JAHLKM010000059.1"/>
</dbReference>
<feature type="compositionally biased region" description="Acidic residues" evidence="1">
    <location>
        <begin position="67"/>
        <end position="92"/>
    </location>
</feature>